<dbReference type="Pfam" id="PF07995">
    <property type="entry name" value="GSDH"/>
    <property type="match status" value="1"/>
</dbReference>
<protein>
    <submittedName>
        <fullName evidence="3">Putative dehydrogenase</fullName>
    </submittedName>
</protein>
<feature type="chain" id="PRO_5039659383" evidence="1">
    <location>
        <begin position="29"/>
        <end position="362"/>
    </location>
</feature>
<name>M0QD59_9ACTN</name>
<dbReference type="InterPro" id="IPR012938">
    <property type="entry name" value="Glc/Sorbosone_DH"/>
</dbReference>
<dbReference type="eggNOG" id="COG2133">
    <property type="taxonomic scope" value="Bacteria"/>
</dbReference>
<sequence length="362" mass="37832">MSRHRIDRRHFLALGVAGGAAALVSACAGDDARTTSGQASSTDAGGGSGVHTIATGLYVPWGIAFLRHGTALVSQRDEASIVAIAPDGSKRIVGDVAGVAPRGEGGLQGIAMAPGDESVVFAYYTTDTDNRVATMTFDGERLGAPRPILTGLDAAYNHHGGALLFDRDGSLFVSVGDAAQADVAQDTAALNGSILRIDRTGRPWPGNPFGNEIWSYGHRNVEGMAFDAAGGLWATEFGANSTDELNLIRRGGNYGWPRFEGDSDAPDVIAPEVTWTTEEASPAGLAIVGERAYMGALRGERLWQIPLARTSTGSPAARYVGEYGRIRAVAAAPDGSLWFGTSNTDGRGRASADDDQILRITV</sequence>
<keyword evidence="1" id="KW-0732">Signal</keyword>
<feature type="signal peptide" evidence="1">
    <location>
        <begin position="1"/>
        <end position="28"/>
    </location>
</feature>
<dbReference type="Gene3D" id="2.120.10.30">
    <property type="entry name" value="TolB, C-terminal domain"/>
    <property type="match status" value="1"/>
</dbReference>
<dbReference type="InterPro" id="IPR006311">
    <property type="entry name" value="TAT_signal"/>
</dbReference>
<organism evidence="3 4">
    <name type="scientific">Gordonia soli NBRC 108243</name>
    <dbReference type="NCBI Taxonomy" id="1223545"/>
    <lineage>
        <taxon>Bacteria</taxon>
        <taxon>Bacillati</taxon>
        <taxon>Actinomycetota</taxon>
        <taxon>Actinomycetes</taxon>
        <taxon>Mycobacteriales</taxon>
        <taxon>Gordoniaceae</taxon>
        <taxon>Gordonia</taxon>
    </lineage>
</organism>
<evidence type="ECO:0000313" key="3">
    <source>
        <dbReference type="EMBL" id="GAC66261.1"/>
    </source>
</evidence>
<dbReference type="EMBL" id="BANX01000001">
    <property type="protein sequence ID" value="GAC66261.1"/>
    <property type="molecule type" value="Genomic_DNA"/>
</dbReference>
<dbReference type="PROSITE" id="PS51318">
    <property type="entry name" value="TAT"/>
    <property type="match status" value="1"/>
</dbReference>
<comment type="caution">
    <text evidence="3">The sequence shown here is derived from an EMBL/GenBank/DDBJ whole genome shotgun (WGS) entry which is preliminary data.</text>
</comment>
<proteinExistence type="predicted"/>
<dbReference type="AlphaFoldDB" id="M0QD59"/>
<accession>M0QD59</accession>
<feature type="domain" description="Glucose/Sorbosone dehydrogenase" evidence="2">
    <location>
        <begin position="59"/>
        <end position="347"/>
    </location>
</feature>
<dbReference type="PANTHER" id="PTHR19328:SF13">
    <property type="entry name" value="HIPL1 PROTEIN"/>
    <property type="match status" value="1"/>
</dbReference>
<dbReference type="InterPro" id="IPR011042">
    <property type="entry name" value="6-blade_b-propeller_TolB-like"/>
</dbReference>
<evidence type="ECO:0000259" key="2">
    <source>
        <dbReference type="Pfam" id="PF07995"/>
    </source>
</evidence>
<dbReference type="RefSeq" id="WP_007616293.1">
    <property type="nucleotide sequence ID" value="NZ_BANX01000001.1"/>
</dbReference>
<dbReference type="STRING" id="1223545.GS4_01_00630"/>
<dbReference type="SUPFAM" id="SSF50952">
    <property type="entry name" value="Soluble quinoprotein glucose dehydrogenase"/>
    <property type="match status" value="1"/>
</dbReference>
<dbReference type="PANTHER" id="PTHR19328">
    <property type="entry name" value="HEDGEHOG-INTERACTING PROTEIN"/>
    <property type="match status" value="1"/>
</dbReference>
<keyword evidence="4" id="KW-1185">Reference proteome</keyword>
<evidence type="ECO:0000256" key="1">
    <source>
        <dbReference type="SAM" id="SignalP"/>
    </source>
</evidence>
<reference evidence="3 4" key="1">
    <citation type="submission" date="2013-01" db="EMBL/GenBank/DDBJ databases">
        <title>Whole genome shotgun sequence of Gordonia soli NBRC 108243.</title>
        <authorList>
            <person name="Isaki-Nakamura S."/>
            <person name="Hosoyama A."/>
            <person name="Tsuchikane K."/>
            <person name="Ando Y."/>
            <person name="Baba S."/>
            <person name="Ohji S."/>
            <person name="Hamada M."/>
            <person name="Tamura T."/>
            <person name="Yamazoe A."/>
            <person name="Yamazaki S."/>
            <person name="Fujita N."/>
        </authorList>
    </citation>
    <scope>NUCLEOTIDE SEQUENCE [LARGE SCALE GENOMIC DNA]</scope>
    <source>
        <strain evidence="3 4">NBRC 108243</strain>
    </source>
</reference>
<dbReference type="PROSITE" id="PS51257">
    <property type="entry name" value="PROKAR_LIPOPROTEIN"/>
    <property type="match status" value="1"/>
</dbReference>
<evidence type="ECO:0000313" key="4">
    <source>
        <dbReference type="Proteomes" id="UP000011666"/>
    </source>
</evidence>
<dbReference type="OrthoDB" id="9770043at2"/>
<gene>
    <name evidence="3" type="ORF">GS4_01_00630</name>
</gene>
<dbReference type="Proteomes" id="UP000011666">
    <property type="component" value="Unassembled WGS sequence"/>
</dbReference>
<dbReference type="InterPro" id="IPR011041">
    <property type="entry name" value="Quinoprot_gluc/sorb_DH_b-prop"/>
</dbReference>